<dbReference type="EMBL" id="CYZU01000009">
    <property type="protein sequence ID" value="CUO13309.1"/>
    <property type="molecule type" value="Genomic_DNA"/>
</dbReference>
<dbReference type="AlphaFoldDB" id="A0A174CMA9"/>
<dbReference type="Pfam" id="PF01844">
    <property type="entry name" value="HNH"/>
    <property type="match status" value="1"/>
</dbReference>
<dbReference type="OrthoDB" id="9811997at2"/>
<proteinExistence type="predicted"/>
<sequence>MPIYKRCSRCGQRIPSGSTCLCAKSRHKEYDRYSRDNRSKQYYSGKVWELTRASTLEEDGGIDVYLFMTEGRIELADTVHHIIPLRDNWSIRNDITNLMSLNHDTHSMIEQMYRKDKNGTQRILQDMLSEYRAGRGGQKSF</sequence>
<organism evidence="2 3">
    <name type="scientific">Faecalicatena contorta</name>
    <dbReference type="NCBI Taxonomy" id="39482"/>
    <lineage>
        <taxon>Bacteria</taxon>
        <taxon>Bacillati</taxon>
        <taxon>Bacillota</taxon>
        <taxon>Clostridia</taxon>
        <taxon>Lachnospirales</taxon>
        <taxon>Lachnospiraceae</taxon>
        <taxon>Faecalicatena</taxon>
    </lineage>
</organism>
<evidence type="ECO:0000313" key="3">
    <source>
        <dbReference type="Proteomes" id="UP000095544"/>
    </source>
</evidence>
<dbReference type="RefSeq" id="WP_055152182.1">
    <property type="nucleotide sequence ID" value="NZ_CYZU01000009.1"/>
</dbReference>
<accession>A0A174CMA9</accession>
<feature type="domain" description="HNH" evidence="1">
    <location>
        <begin position="74"/>
        <end position="107"/>
    </location>
</feature>
<dbReference type="STRING" id="39482.ERS852491_01382"/>
<protein>
    <recommendedName>
        <fullName evidence="1">HNH domain-containing protein</fullName>
    </recommendedName>
</protein>
<evidence type="ECO:0000259" key="1">
    <source>
        <dbReference type="Pfam" id="PF01844"/>
    </source>
</evidence>
<dbReference type="GO" id="GO:0003676">
    <property type="term" value="F:nucleic acid binding"/>
    <property type="evidence" value="ECO:0007669"/>
    <property type="project" value="InterPro"/>
</dbReference>
<dbReference type="Proteomes" id="UP000095544">
    <property type="component" value="Unassembled WGS sequence"/>
</dbReference>
<dbReference type="InterPro" id="IPR002711">
    <property type="entry name" value="HNH"/>
</dbReference>
<gene>
    <name evidence="2" type="ORF">ERS852491_01382</name>
</gene>
<evidence type="ECO:0000313" key="2">
    <source>
        <dbReference type="EMBL" id="CUO13309.1"/>
    </source>
</evidence>
<dbReference type="GO" id="GO:0008270">
    <property type="term" value="F:zinc ion binding"/>
    <property type="evidence" value="ECO:0007669"/>
    <property type="project" value="InterPro"/>
</dbReference>
<name>A0A174CMA9_9FIRM</name>
<dbReference type="GO" id="GO:0004519">
    <property type="term" value="F:endonuclease activity"/>
    <property type="evidence" value="ECO:0007669"/>
    <property type="project" value="InterPro"/>
</dbReference>
<reference evidence="2 3" key="1">
    <citation type="submission" date="2015-09" db="EMBL/GenBank/DDBJ databases">
        <authorList>
            <consortium name="Pathogen Informatics"/>
        </authorList>
    </citation>
    <scope>NUCLEOTIDE SEQUENCE [LARGE SCALE GENOMIC DNA]</scope>
    <source>
        <strain evidence="2 3">2789STDY5834876</strain>
    </source>
</reference>